<evidence type="ECO:0000313" key="2">
    <source>
        <dbReference type="EMBL" id="KAF7553542.1"/>
    </source>
</evidence>
<dbReference type="GO" id="GO:0004674">
    <property type="term" value="F:protein serine/threonine kinase activity"/>
    <property type="evidence" value="ECO:0007669"/>
    <property type="project" value="TreeGrafter"/>
</dbReference>
<sequence>MGLKFGSRLVNEEQWKFLPYTFPPGMSEYHREIDSDRILPFVGKSKKLASSVYADVFKVNIDASEQAFFPKETSEVQVIKKSLKPNVTSNRVQQERLCLRLLNQLKHPNIVCFLGSYTYLEQHHFLFPCFDLDLSEFLERDFRLGNFESDVTFYLALRGLGSALSHIHQLHLNRKTHGVDFDGIGWHHDLQPANILVSKDTFLLTDFGLANFQQGSAKPSVLWQRTCGDYIAPECMDAEQTEQIVDQAIDVWAFGCLIAEVAAYMQKGAPGVEDFSNHRLSEGGTDCQFYDTNRQTKASVKKWLESLNGGKSEERLIPSLINTSLHALTADPHRRPNIMHVTNSLTLLSLKAHFDSVQKQFSDTRALHGITAGDNLWFLQERFRAWGRILALDKNDAVMAISDNTHECYHEFIRNMDYLFQELNDAALTTFYTSEARFGFEDRVDRMVENLWSLLPIHMRKLTKECWYRAVLNADWTDASGEVYGTLKSRSLVYKSGDDASMLESIRRKAQADKDMRAKEEKSLTISPDSEYKSKIAFALGKLMKKLHTIARLHEGFNSQPVPVFRSSTDDTTNDDGSWRSYVFGLYVSITGATVRRRTPLWKEICGTISTQSTVLPSTATVLGLAFGR</sequence>
<dbReference type="SUPFAM" id="SSF56112">
    <property type="entry name" value="Protein kinase-like (PK-like)"/>
    <property type="match status" value="1"/>
</dbReference>
<dbReference type="PANTHER" id="PTHR24359:SF1">
    <property type="entry name" value="INHIBITOR OF NUCLEAR FACTOR KAPPA-B KINASE EPSILON SUBUNIT HOMOLOG 1-RELATED"/>
    <property type="match status" value="1"/>
</dbReference>
<accession>A0A9P5LJV3</accession>
<dbReference type="PROSITE" id="PS50011">
    <property type="entry name" value="PROTEIN_KINASE_DOM"/>
    <property type="match status" value="1"/>
</dbReference>
<evidence type="ECO:0000259" key="1">
    <source>
        <dbReference type="PROSITE" id="PS50011"/>
    </source>
</evidence>
<dbReference type="PANTHER" id="PTHR24359">
    <property type="entry name" value="SERINE/THREONINE-PROTEIN KINASE SBK1"/>
    <property type="match status" value="1"/>
</dbReference>
<proteinExistence type="predicted"/>
<evidence type="ECO:0000313" key="3">
    <source>
        <dbReference type="Proteomes" id="UP000722485"/>
    </source>
</evidence>
<dbReference type="CDD" id="cd00180">
    <property type="entry name" value="PKc"/>
    <property type="match status" value="1"/>
</dbReference>
<dbReference type="Proteomes" id="UP000722485">
    <property type="component" value="Unassembled WGS sequence"/>
</dbReference>
<protein>
    <recommendedName>
        <fullName evidence="1">Protein kinase domain-containing protein</fullName>
    </recommendedName>
</protein>
<dbReference type="GO" id="GO:0005524">
    <property type="term" value="F:ATP binding"/>
    <property type="evidence" value="ECO:0007669"/>
    <property type="project" value="InterPro"/>
</dbReference>
<comment type="caution">
    <text evidence="2">The sequence shown here is derived from an EMBL/GenBank/DDBJ whole genome shotgun (WGS) entry which is preliminary data.</text>
</comment>
<dbReference type="InterPro" id="IPR000719">
    <property type="entry name" value="Prot_kinase_dom"/>
</dbReference>
<dbReference type="InterPro" id="IPR011009">
    <property type="entry name" value="Kinase-like_dom_sf"/>
</dbReference>
<dbReference type="AlphaFoldDB" id="A0A9P5LJV3"/>
<organism evidence="2 3">
    <name type="scientific">Cylindrodendrum hubeiense</name>
    <dbReference type="NCBI Taxonomy" id="595255"/>
    <lineage>
        <taxon>Eukaryota</taxon>
        <taxon>Fungi</taxon>
        <taxon>Dikarya</taxon>
        <taxon>Ascomycota</taxon>
        <taxon>Pezizomycotina</taxon>
        <taxon>Sordariomycetes</taxon>
        <taxon>Hypocreomycetidae</taxon>
        <taxon>Hypocreales</taxon>
        <taxon>Nectriaceae</taxon>
        <taxon>Cylindrodendrum</taxon>
    </lineage>
</organism>
<dbReference type="Gene3D" id="3.30.200.20">
    <property type="entry name" value="Phosphorylase Kinase, domain 1"/>
    <property type="match status" value="1"/>
</dbReference>
<dbReference type="Pfam" id="PF00069">
    <property type="entry name" value="Pkinase"/>
    <property type="match status" value="1"/>
</dbReference>
<feature type="domain" description="Protein kinase" evidence="1">
    <location>
        <begin position="42"/>
        <end position="348"/>
    </location>
</feature>
<name>A0A9P5LJV3_9HYPO</name>
<reference evidence="2" key="1">
    <citation type="submission" date="2020-03" db="EMBL/GenBank/DDBJ databases">
        <title>Draft Genome Sequence of Cylindrodendrum hubeiense.</title>
        <authorList>
            <person name="Buettner E."/>
            <person name="Kellner H."/>
        </authorList>
    </citation>
    <scope>NUCLEOTIDE SEQUENCE</scope>
    <source>
        <strain evidence="2">IHI 201604</strain>
    </source>
</reference>
<dbReference type="EMBL" id="JAANBB010000044">
    <property type="protein sequence ID" value="KAF7553542.1"/>
    <property type="molecule type" value="Genomic_DNA"/>
</dbReference>
<dbReference type="Gene3D" id="1.10.510.10">
    <property type="entry name" value="Transferase(Phosphotransferase) domain 1"/>
    <property type="match status" value="1"/>
</dbReference>
<gene>
    <name evidence="2" type="ORF">G7Z17_g3541</name>
</gene>
<keyword evidence="3" id="KW-1185">Reference proteome</keyword>
<dbReference type="OrthoDB" id="4062651at2759"/>